<dbReference type="GO" id="GO:0005886">
    <property type="term" value="C:plasma membrane"/>
    <property type="evidence" value="ECO:0007669"/>
    <property type="project" value="TreeGrafter"/>
</dbReference>
<evidence type="ECO:0000256" key="9">
    <source>
        <dbReference type="ARBA" id="ARBA00023098"/>
    </source>
</evidence>
<gene>
    <name evidence="13" type="ORF">E7027_03330</name>
</gene>
<evidence type="ECO:0000256" key="3">
    <source>
        <dbReference type="ARBA" id="ARBA00022679"/>
    </source>
</evidence>
<dbReference type="InterPro" id="IPR016064">
    <property type="entry name" value="NAD/diacylglycerol_kinase_sf"/>
</dbReference>
<evidence type="ECO:0000256" key="10">
    <source>
        <dbReference type="ARBA" id="ARBA00023209"/>
    </source>
</evidence>
<dbReference type="Pfam" id="PF19279">
    <property type="entry name" value="YegS_C"/>
    <property type="match status" value="1"/>
</dbReference>
<keyword evidence="10" id="KW-0594">Phospholipid biosynthesis</keyword>
<keyword evidence="8" id="KW-0460">Magnesium</keyword>
<keyword evidence="7" id="KW-0067">ATP-binding</keyword>
<dbReference type="GO" id="GO:0005524">
    <property type="term" value="F:ATP binding"/>
    <property type="evidence" value="ECO:0007669"/>
    <property type="project" value="UniProtKB-KW"/>
</dbReference>
<dbReference type="SUPFAM" id="SSF111331">
    <property type="entry name" value="NAD kinase/diacylglycerol kinase-like"/>
    <property type="match status" value="1"/>
</dbReference>
<dbReference type="Gene3D" id="3.40.50.10330">
    <property type="entry name" value="Probable inorganic polyphosphate/atp-NAD kinase, domain 1"/>
    <property type="match status" value="1"/>
</dbReference>
<dbReference type="PANTHER" id="PTHR12358:SF106">
    <property type="entry name" value="LIPID KINASE YEGS"/>
    <property type="match status" value="1"/>
</dbReference>
<reference evidence="13" key="1">
    <citation type="submission" date="2019-04" db="EMBL/GenBank/DDBJ databases">
        <title>Evolution of Biomass-Degrading Anaerobic Consortia Revealed by Metagenomics.</title>
        <authorList>
            <person name="Peng X."/>
        </authorList>
    </citation>
    <scope>NUCLEOTIDE SEQUENCE</scope>
    <source>
        <strain evidence="13">SIG66</strain>
    </source>
</reference>
<evidence type="ECO:0000256" key="2">
    <source>
        <dbReference type="ARBA" id="ARBA00022516"/>
    </source>
</evidence>
<evidence type="ECO:0000256" key="8">
    <source>
        <dbReference type="ARBA" id="ARBA00022842"/>
    </source>
</evidence>
<keyword evidence="3" id="KW-0808">Transferase</keyword>
<comment type="caution">
    <text evidence="13">The sequence shown here is derived from an EMBL/GenBank/DDBJ whole genome shotgun (WGS) entry which is preliminary data.</text>
</comment>
<keyword evidence="2" id="KW-0444">Lipid biosynthesis</keyword>
<keyword evidence="6 13" id="KW-0418">Kinase</keyword>
<evidence type="ECO:0000259" key="12">
    <source>
        <dbReference type="PROSITE" id="PS50146"/>
    </source>
</evidence>
<organism evidence="13 14">
    <name type="scientific">Candidatus Avelusimicrobium gallicola</name>
    <dbReference type="NCBI Taxonomy" id="2562704"/>
    <lineage>
        <taxon>Bacteria</taxon>
        <taxon>Pseudomonadati</taxon>
        <taxon>Elusimicrobiota</taxon>
        <taxon>Elusimicrobia</taxon>
        <taxon>Elusimicrobiales</taxon>
        <taxon>Elusimicrobiaceae</taxon>
        <taxon>Candidatus Avelusimicrobium</taxon>
    </lineage>
</organism>
<dbReference type="PROSITE" id="PS50146">
    <property type="entry name" value="DAGK"/>
    <property type="match status" value="1"/>
</dbReference>
<accession>A0A928HIJ4</accession>
<evidence type="ECO:0000256" key="4">
    <source>
        <dbReference type="ARBA" id="ARBA00022723"/>
    </source>
</evidence>
<dbReference type="Pfam" id="PF00781">
    <property type="entry name" value="DAGK_cat"/>
    <property type="match status" value="1"/>
</dbReference>
<dbReference type="InterPro" id="IPR050187">
    <property type="entry name" value="Lipid_Phosphate_FormReg"/>
</dbReference>
<proteinExistence type="predicted"/>
<dbReference type="InterPro" id="IPR045540">
    <property type="entry name" value="YegS/DAGK_C"/>
</dbReference>
<evidence type="ECO:0000256" key="5">
    <source>
        <dbReference type="ARBA" id="ARBA00022741"/>
    </source>
</evidence>
<dbReference type="PANTHER" id="PTHR12358">
    <property type="entry name" value="SPHINGOSINE KINASE"/>
    <property type="match status" value="1"/>
</dbReference>
<evidence type="ECO:0000256" key="1">
    <source>
        <dbReference type="ARBA" id="ARBA00001946"/>
    </source>
</evidence>
<dbReference type="Gene3D" id="2.60.200.40">
    <property type="match status" value="1"/>
</dbReference>
<name>A0A928HIJ4_9BACT</name>
<dbReference type="SMART" id="SM00046">
    <property type="entry name" value="DAGKc"/>
    <property type="match status" value="1"/>
</dbReference>
<dbReference type="Proteomes" id="UP000725649">
    <property type="component" value="Unassembled WGS sequence"/>
</dbReference>
<evidence type="ECO:0000256" key="6">
    <source>
        <dbReference type="ARBA" id="ARBA00022777"/>
    </source>
</evidence>
<evidence type="ECO:0000256" key="11">
    <source>
        <dbReference type="ARBA" id="ARBA00023264"/>
    </source>
</evidence>
<keyword evidence="9" id="KW-0443">Lipid metabolism</keyword>
<evidence type="ECO:0000313" key="13">
    <source>
        <dbReference type="EMBL" id="MBE6421152.1"/>
    </source>
</evidence>
<dbReference type="GO" id="GO:0008654">
    <property type="term" value="P:phospholipid biosynthetic process"/>
    <property type="evidence" value="ECO:0007669"/>
    <property type="project" value="UniProtKB-KW"/>
</dbReference>
<dbReference type="AlphaFoldDB" id="A0A928HIJ4"/>
<dbReference type="NCBIfam" id="TIGR00147">
    <property type="entry name" value="YegS/Rv2252/BmrU family lipid kinase"/>
    <property type="match status" value="1"/>
</dbReference>
<dbReference type="InterPro" id="IPR017438">
    <property type="entry name" value="ATP-NAD_kinase_N"/>
</dbReference>
<dbReference type="InterPro" id="IPR001206">
    <property type="entry name" value="Diacylglycerol_kinase_cat_dom"/>
</dbReference>
<dbReference type="GO" id="GO:0046872">
    <property type="term" value="F:metal ion binding"/>
    <property type="evidence" value="ECO:0007669"/>
    <property type="project" value="UniProtKB-KW"/>
</dbReference>
<sequence>MKIRFILNPKSGKNTTDTEHLARCIQLNFPGADMRLTKAPNHATELAAEAAAQGFEAVVAIGGDGTINETARGLVGTQTALGVIPRGSGNGFAREIGMPMLFEEAVMRLQKGHIVPCDIGRANGELFLNLAGVGIEAEIAWQFMQHGQTGQRGKWPYFKLGAKTVFSYVPEVLTVETDGHTQTSSPLTLVFANGRQYGSNFKIAPQASLTDGLLDMVAVADAPKWKLALAAPSFFTDKWRPFGLTQTAHIKKALITKPGKLVYHLDGEPRQTADRLEITLEEKALLVLFPEK</sequence>
<evidence type="ECO:0000313" key="14">
    <source>
        <dbReference type="Proteomes" id="UP000725649"/>
    </source>
</evidence>
<dbReference type="EMBL" id="SUVG01000003">
    <property type="protein sequence ID" value="MBE6421152.1"/>
    <property type="molecule type" value="Genomic_DNA"/>
</dbReference>
<keyword evidence="11" id="KW-1208">Phospholipid metabolism</keyword>
<dbReference type="GO" id="GO:0016301">
    <property type="term" value="F:kinase activity"/>
    <property type="evidence" value="ECO:0007669"/>
    <property type="project" value="UniProtKB-KW"/>
</dbReference>
<evidence type="ECO:0000256" key="7">
    <source>
        <dbReference type="ARBA" id="ARBA00022840"/>
    </source>
</evidence>
<feature type="domain" description="DAGKc" evidence="12">
    <location>
        <begin position="1"/>
        <end position="126"/>
    </location>
</feature>
<keyword evidence="5" id="KW-0547">Nucleotide-binding</keyword>
<protein>
    <submittedName>
        <fullName evidence="13">YegS/Rv2252/BmrU family lipid kinase</fullName>
    </submittedName>
</protein>
<comment type="cofactor">
    <cofactor evidence="1">
        <name>Mg(2+)</name>
        <dbReference type="ChEBI" id="CHEBI:18420"/>
    </cofactor>
</comment>
<dbReference type="InterPro" id="IPR005218">
    <property type="entry name" value="Diacylglycerol/lipid_kinase"/>
</dbReference>
<keyword evidence="4" id="KW-0479">Metal-binding</keyword>